<sequence>MKFIALAFAGILVFSAPAHASDADTFKAMVALANTGHAEAQYHVGMMHNNGIGTEQDPKQAFAWFQKATASNDPLGAYKLGCYYDGQGAGVVASDSGEALKYKLVAARAGYALAQHDVANLYDRQGNPEEALKWWKMAGDQGYPRALYSLSMSYSAGKGTPRDLSMSYAYFKLSKLAPAKNVNEMASMLSRPELEKAEKLVAGWSAQPTALTLKAKSGLGAAEELLKTARK</sequence>
<dbReference type="InterPro" id="IPR006597">
    <property type="entry name" value="Sel1-like"/>
</dbReference>
<accession>A0A560D9W9</accession>
<dbReference type="EMBL" id="VITK01000009">
    <property type="protein sequence ID" value="TWA93858.1"/>
    <property type="molecule type" value="Genomic_DNA"/>
</dbReference>
<dbReference type="InterPro" id="IPR011990">
    <property type="entry name" value="TPR-like_helical_dom_sf"/>
</dbReference>
<feature type="signal peptide" evidence="1">
    <location>
        <begin position="1"/>
        <end position="20"/>
    </location>
</feature>
<comment type="caution">
    <text evidence="2">The sequence shown here is derived from an EMBL/GenBank/DDBJ whole genome shotgun (WGS) entry which is preliminary data.</text>
</comment>
<dbReference type="RefSeq" id="WP_186467723.1">
    <property type="nucleotide sequence ID" value="NZ_VITK01000009.1"/>
</dbReference>
<dbReference type="Pfam" id="PF08238">
    <property type="entry name" value="Sel1"/>
    <property type="match status" value="4"/>
</dbReference>
<dbReference type="AlphaFoldDB" id="A0A560D9W9"/>
<dbReference type="PANTHER" id="PTHR11102:SF160">
    <property type="entry name" value="ERAD-ASSOCIATED E3 UBIQUITIN-PROTEIN LIGASE COMPONENT HRD3"/>
    <property type="match status" value="1"/>
</dbReference>
<name>A0A560D9W9_9BRAD</name>
<keyword evidence="1" id="KW-0732">Signal</keyword>
<dbReference type="Proteomes" id="UP000319949">
    <property type="component" value="Unassembled WGS sequence"/>
</dbReference>
<organism evidence="2 3">
    <name type="scientific">Bradyrhizobium stylosanthis</name>
    <dbReference type="NCBI Taxonomy" id="1803665"/>
    <lineage>
        <taxon>Bacteria</taxon>
        <taxon>Pseudomonadati</taxon>
        <taxon>Pseudomonadota</taxon>
        <taxon>Alphaproteobacteria</taxon>
        <taxon>Hyphomicrobiales</taxon>
        <taxon>Nitrobacteraceae</taxon>
        <taxon>Bradyrhizobium</taxon>
    </lineage>
</organism>
<evidence type="ECO:0008006" key="4">
    <source>
        <dbReference type="Google" id="ProtNLM"/>
    </source>
</evidence>
<feature type="chain" id="PRO_5022168955" description="Sel1 repeat-containing protein" evidence="1">
    <location>
        <begin position="21"/>
        <end position="231"/>
    </location>
</feature>
<dbReference type="InterPro" id="IPR050767">
    <property type="entry name" value="Sel1_AlgK"/>
</dbReference>
<dbReference type="PANTHER" id="PTHR11102">
    <property type="entry name" value="SEL-1-LIKE PROTEIN"/>
    <property type="match status" value="1"/>
</dbReference>
<proteinExistence type="predicted"/>
<reference evidence="2 3" key="1">
    <citation type="submission" date="2019-06" db="EMBL/GenBank/DDBJ databases">
        <title>Genomic Encyclopedia of Type Strains, Phase IV (KMG-V): Genome sequencing to study the core and pangenomes of soil and plant-associated prokaryotes.</title>
        <authorList>
            <person name="Whitman W."/>
        </authorList>
    </citation>
    <scope>NUCLEOTIDE SEQUENCE [LARGE SCALE GENOMIC DNA]</scope>
    <source>
        <strain evidence="2 3">BR 510</strain>
    </source>
</reference>
<protein>
    <recommendedName>
        <fullName evidence="4">Sel1 repeat-containing protein</fullName>
    </recommendedName>
</protein>
<gene>
    <name evidence="2" type="ORF">FBZ96_109309</name>
</gene>
<dbReference type="SMART" id="SM00671">
    <property type="entry name" value="SEL1"/>
    <property type="match status" value="4"/>
</dbReference>
<evidence type="ECO:0000313" key="3">
    <source>
        <dbReference type="Proteomes" id="UP000319949"/>
    </source>
</evidence>
<dbReference type="Gene3D" id="1.25.40.10">
    <property type="entry name" value="Tetratricopeptide repeat domain"/>
    <property type="match status" value="2"/>
</dbReference>
<keyword evidence="3" id="KW-1185">Reference proteome</keyword>
<dbReference type="STRING" id="1803665.GCA_001641335_07387"/>
<dbReference type="SUPFAM" id="SSF81901">
    <property type="entry name" value="HCP-like"/>
    <property type="match status" value="1"/>
</dbReference>
<evidence type="ECO:0000256" key="1">
    <source>
        <dbReference type="SAM" id="SignalP"/>
    </source>
</evidence>
<evidence type="ECO:0000313" key="2">
    <source>
        <dbReference type="EMBL" id="TWA93858.1"/>
    </source>
</evidence>